<dbReference type="Proteomes" id="UP000029226">
    <property type="component" value="Unassembled WGS sequence"/>
</dbReference>
<dbReference type="RefSeq" id="WP_036580245.1">
    <property type="nucleotide sequence ID" value="NZ_CP138994.1"/>
</dbReference>
<evidence type="ECO:0000313" key="8">
    <source>
        <dbReference type="Proteomes" id="UP000028980"/>
    </source>
</evidence>
<protein>
    <submittedName>
        <fullName evidence="6">Acyl-CoA binding protein</fullName>
    </submittedName>
</protein>
<organism evidence="5 7">
    <name type="scientific">Nonlabens ulvanivorans</name>
    <name type="common">Persicivirga ulvanivorans</name>
    <dbReference type="NCBI Taxonomy" id="906888"/>
    <lineage>
        <taxon>Bacteria</taxon>
        <taxon>Pseudomonadati</taxon>
        <taxon>Bacteroidota</taxon>
        <taxon>Flavobacteriia</taxon>
        <taxon>Flavobacteriales</taxon>
        <taxon>Flavobacteriaceae</taxon>
        <taxon>Nonlabens</taxon>
    </lineage>
</organism>
<dbReference type="Proteomes" id="UP000028531">
    <property type="component" value="Unassembled WGS sequence"/>
</dbReference>
<evidence type="ECO:0000313" key="3">
    <source>
        <dbReference type="EMBL" id="GAL00642.1"/>
    </source>
</evidence>
<dbReference type="Gene3D" id="1.20.80.10">
    <property type="match status" value="1"/>
</dbReference>
<dbReference type="OrthoDB" id="981216at2"/>
<evidence type="ECO:0000313" key="11">
    <source>
        <dbReference type="Proteomes" id="UP000239997"/>
    </source>
</evidence>
<accession>A0A084JYZ5</accession>
<reference evidence="5 7" key="2">
    <citation type="submission" date="2014-07" db="EMBL/GenBank/DDBJ databases">
        <title>Draft genome sequence of Nonlabens ulvanivorans, an ulvan degrading bacterium.</title>
        <authorList>
            <person name="Kopel M."/>
            <person name="Helbert W."/>
            <person name="Henrissat B."/>
            <person name="Doniger T."/>
            <person name="Banin E."/>
        </authorList>
    </citation>
    <scope>NUCLEOTIDE SEQUENCE [LARGE SCALE GENOMIC DNA]</scope>
    <source>
        <strain evidence="5 7">PLR</strain>
    </source>
</reference>
<reference evidence="8 9" key="1">
    <citation type="journal article" date="2014" name="Genome Announc.">
        <title>Draft Genome Sequences of Marine Flavobacterium Nonlabens Strains NR17, NR24, NR27, NR32, NR33, and Ara13.</title>
        <authorList>
            <person name="Nakanishi M."/>
            <person name="Meirelles P."/>
            <person name="Suzuki R."/>
            <person name="Takatani N."/>
            <person name="Mino S."/>
            <person name="Suda W."/>
            <person name="Oshima K."/>
            <person name="Hattori M."/>
            <person name="Ohkuma M."/>
            <person name="Hosokawa M."/>
            <person name="Miyashita K."/>
            <person name="Thompson F.L."/>
            <person name="Niwa A."/>
            <person name="Sawabe T."/>
            <person name="Sawabe T."/>
        </authorList>
    </citation>
    <scope>NUCLEOTIDE SEQUENCE [LARGE SCALE GENOMIC DNA]</scope>
    <source>
        <strain evidence="4">JCM 19275</strain>
        <strain evidence="2">JCM 19296</strain>
        <strain evidence="3">JCM 19314</strain>
        <strain evidence="10">JCM19275</strain>
        <strain evidence="8">JCM19296</strain>
        <strain evidence="9">JCM19314</strain>
    </source>
</reference>
<dbReference type="InterPro" id="IPR014352">
    <property type="entry name" value="FERM/acyl-CoA-bd_prot_sf"/>
</dbReference>
<evidence type="ECO:0000313" key="2">
    <source>
        <dbReference type="EMBL" id="GAK76542.1"/>
    </source>
</evidence>
<dbReference type="EMBL" id="PVNA01000004">
    <property type="protein sequence ID" value="PRX13169.1"/>
    <property type="molecule type" value="Genomic_DNA"/>
</dbReference>
<evidence type="ECO:0000313" key="5">
    <source>
        <dbReference type="EMBL" id="KEZ94179.1"/>
    </source>
</evidence>
<evidence type="ECO:0000259" key="1">
    <source>
        <dbReference type="PROSITE" id="PS51228"/>
    </source>
</evidence>
<keyword evidence="11" id="KW-1185">Reference proteome</keyword>
<dbReference type="EMBL" id="BBLG01000004">
    <property type="protein sequence ID" value="GAK76542.1"/>
    <property type="molecule type" value="Genomic_DNA"/>
</dbReference>
<reference evidence="6 11" key="3">
    <citation type="submission" date="2018-03" db="EMBL/GenBank/DDBJ databases">
        <title>Genomic Encyclopedia of Archaeal and Bacterial Type Strains, Phase II (KMG-II): from individual species to whole genera.</title>
        <authorList>
            <person name="Goeker M."/>
        </authorList>
    </citation>
    <scope>NUCLEOTIDE SEQUENCE [LARGE SCALE GENOMIC DNA]</scope>
    <source>
        <strain evidence="6 11">DSM 22727</strain>
    </source>
</reference>
<sequence length="92" mass="11044">MTKEELNKKFQAAFEKASQEEQSLVPLELQLHLYAYYKRAIDEPYVNNRSFETNDLRSAFKMNAIIQVQQITKEEAKERYIKIIEDLYPKPW</sequence>
<evidence type="ECO:0000313" key="7">
    <source>
        <dbReference type="Proteomes" id="UP000028531"/>
    </source>
</evidence>
<dbReference type="Proteomes" id="UP000029647">
    <property type="component" value="Unassembled WGS sequence"/>
</dbReference>
<dbReference type="GO" id="GO:0000062">
    <property type="term" value="F:fatty-acyl-CoA binding"/>
    <property type="evidence" value="ECO:0007669"/>
    <property type="project" value="InterPro"/>
</dbReference>
<dbReference type="EMBL" id="BBMM01000006">
    <property type="protein sequence ID" value="GAL00642.1"/>
    <property type="molecule type" value="Genomic_DNA"/>
</dbReference>
<comment type="caution">
    <text evidence="5">The sequence shown here is derived from an EMBL/GenBank/DDBJ whole genome shotgun (WGS) entry which is preliminary data.</text>
</comment>
<evidence type="ECO:0000313" key="6">
    <source>
        <dbReference type="EMBL" id="PRX13169.1"/>
    </source>
</evidence>
<feature type="domain" description="ACB" evidence="1">
    <location>
        <begin position="6"/>
        <end position="92"/>
    </location>
</feature>
<dbReference type="Proteomes" id="UP000239997">
    <property type="component" value="Unassembled WGS sequence"/>
</dbReference>
<dbReference type="AlphaFoldDB" id="A0A084JYZ5"/>
<dbReference type="InterPro" id="IPR035984">
    <property type="entry name" value="Acyl-CoA-binding_sf"/>
</dbReference>
<dbReference type="SUPFAM" id="SSF47027">
    <property type="entry name" value="Acyl-CoA binding protein"/>
    <property type="match status" value="1"/>
</dbReference>
<dbReference type="PROSITE" id="PS51228">
    <property type="entry name" value="ACB_2"/>
    <property type="match status" value="1"/>
</dbReference>
<dbReference type="EMBL" id="BBNT01000002">
    <property type="protein sequence ID" value="GAL74457.1"/>
    <property type="molecule type" value="Genomic_DNA"/>
</dbReference>
<dbReference type="EMBL" id="JPJI01000023">
    <property type="protein sequence ID" value="KEZ94179.1"/>
    <property type="molecule type" value="Genomic_DNA"/>
</dbReference>
<dbReference type="Pfam" id="PF00887">
    <property type="entry name" value="ACBP"/>
    <property type="match status" value="1"/>
</dbReference>
<gene>
    <name evidence="5" type="ORF">IL45_03250</name>
    <name evidence="4" type="ORF">JCM19275_3312</name>
    <name evidence="2" type="ORF">JCM19296_2139</name>
    <name evidence="3" type="ORF">JCM19314_1679</name>
    <name evidence="6" type="ORF">LY02_02230</name>
</gene>
<dbReference type="InterPro" id="IPR000582">
    <property type="entry name" value="Acyl-CoA-binding_protein"/>
</dbReference>
<proteinExistence type="predicted"/>
<dbReference type="Proteomes" id="UP000028980">
    <property type="component" value="Unassembled WGS sequence"/>
</dbReference>
<evidence type="ECO:0000313" key="9">
    <source>
        <dbReference type="Proteomes" id="UP000029226"/>
    </source>
</evidence>
<evidence type="ECO:0000313" key="10">
    <source>
        <dbReference type="Proteomes" id="UP000029647"/>
    </source>
</evidence>
<evidence type="ECO:0000313" key="4">
    <source>
        <dbReference type="EMBL" id="GAL74457.1"/>
    </source>
</evidence>
<name>A0A084JYZ5_NONUL</name>